<dbReference type="Proteomes" id="UP000182975">
    <property type="component" value="Unassembled WGS sequence"/>
</dbReference>
<dbReference type="STRING" id="79604.AAY81_05540"/>
<dbReference type="AlphaFoldDB" id="A0A1H8T827"/>
<dbReference type="InterPro" id="IPR013378">
    <property type="entry name" value="InlB-like_B-rpt"/>
</dbReference>
<protein>
    <submittedName>
        <fullName evidence="1">Repeat domain (List_Bact_rpt)</fullName>
    </submittedName>
</protein>
<gene>
    <name evidence="1" type="ORF">SAMN02910314_01424</name>
</gene>
<accession>A0A1H8T827</accession>
<keyword evidence="2" id="KW-1185">Reference proteome</keyword>
<organism evidence="1 2">
    <name type="scientific">Denitrobacterium detoxificans</name>
    <dbReference type="NCBI Taxonomy" id="79604"/>
    <lineage>
        <taxon>Bacteria</taxon>
        <taxon>Bacillati</taxon>
        <taxon>Actinomycetota</taxon>
        <taxon>Coriobacteriia</taxon>
        <taxon>Eggerthellales</taxon>
        <taxon>Eggerthellaceae</taxon>
        <taxon>Denitrobacterium</taxon>
    </lineage>
</organism>
<reference evidence="2" key="1">
    <citation type="submission" date="2016-10" db="EMBL/GenBank/DDBJ databases">
        <authorList>
            <person name="Varghese N."/>
        </authorList>
    </citation>
    <scope>NUCLEOTIDE SEQUENCE [LARGE SCALE GENOMIC DNA]</scope>
    <source>
        <strain evidence="2">DSM 21843</strain>
    </source>
</reference>
<name>A0A1H8T827_9ACTN</name>
<dbReference type="EMBL" id="FOEC01000009">
    <property type="protein sequence ID" value="SEO86678.1"/>
    <property type="molecule type" value="Genomic_DNA"/>
</dbReference>
<proteinExistence type="predicted"/>
<dbReference type="Pfam" id="PF09479">
    <property type="entry name" value="Flg_new"/>
    <property type="match status" value="1"/>
</dbReference>
<evidence type="ECO:0000313" key="2">
    <source>
        <dbReference type="Proteomes" id="UP000182975"/>
    </source>
</evidence>
<evidence type="ECO:0000313" key="1">
    <source>
        <dbReference type="EMBL" id="SEO86678.1"/>
    </source>
</evidence>
<sequence length="321" mass="34608">MGDTAKTSSKTGLALAALLLFLFLLVVFTFRTSFIPPLDQLLFSDISFDAHGGSIEGAQAGSQRVWAWEPVSMPQAYKDGYVLLGWVDSASGAVTGPGGGRVGGSGTLRAVWTRDRYAISYDLACGSLEGRPPTSYSIASDAVILPEPFRYAYEFQGWRIDGCEELVDSIDSMLARDVTAHAVWTPAVDAEPATLYLGDGLDAVPYSYCYGWDTAPAQEAGIWQGVGCVTDGDPTYYIGHNPGIFAQVADFHVGSLFAVCDDAGNLGCYRVVRIVTVLHDGTIFTPELQAMVMPQGEYATLQTCRLDNVYMDIFVGKRIDA</sequence>